<evidence type="ECO:0000259" key="4">
    <source>
        <dbReference type="Pfam" id="PF16363"/>
    </source>
</evidence>
<accession>A0A6C0AQN2</accession>
<evidence type="ECO:0000256" key="2">
    <source>
        <dbReference type="ARBA" id="ARBA00023027"/>
    </source>
</evidence>
<name>A0A6C0AQN2_9ZZZZ</name>
<dbReference type="FunFam" id="3.40.50.720:FF:000304">
    <property type="entry name" value="UDP-glucose 4,6-dehydratase"/>
    <property type="match status" value="1"/>
</dbReference>
<dbReference type="GO" id="GO:0009225">
    <property type="term" value="P:nucleotide-sugar metabolic process"/>
    <property type="evidence" value="ECO:0007669"/>
    <property type="project" value="InterPro"/>
</dbReference>
<comment type="cofactor">
    <cofactor evidence="1">
        <name>NAD(+)</name>
        <dbReference type="ChEBI" id="CHEBI:57540"/>
    </cofactor>
</comment>
<dbReference type="InterPro" id="IPR016040">
    <property type="entry name" value="NAD(P)-bd_dom"/>
</dbReference>
<keyword evidence="3" id="KW-0456">Lyase</keyword>
<dbReference type="CDD" id="cd05246">
    <property type="entry name" value="dTDP_GD_SDR_e"/>
    <property type="match status" value="1"/>
</dbReference>
<sequence>MKLLVTGGCGFIGSAFCRRLQKQHPYMTLVNLDYLYPCSTVAADLTVTAENYVFVKGDIKDRALLDRLMVDHQIDTVVHFAAQSHVDTSFTNPMLYTQDNVIGTHTLLEACRAYGKVSRFIHISTDEVYGENHSQGGAVFTETSLLKPTNPYAASKASAEMFVHSYIHSYNMPIIVIRSNNVYGPGQYPEKVIPKFMFQLLDGKKLTLQGTGNQLRSFLYVEDAVDAVLCVLFQGEVGEIYNISSKDELSIRDLAKQMLAVLSPDERLEDRIVYVEDRHFNDKRYWIESEPLKKLGWKQRVSFDEGLRTTIDWFRTVNRAAYWVTKENLLEVTTPIRKSEMKRLVCLLYGGNGWIGSLFRPVLEAKGFTVVLGTSRADNRVAVDAEIASVNPSHVVSLIGRTHGPGFGTIDYLEQPGKLRENLNDNLYGPLVLAAAAAKAGCHMLYMGTGCIFEYDESHTVSLSPLGSEAGSVGFTEESLPNFFGSGYSTVKGYTDRLMGELYGGSALNVRIRMPISSQDGPRNFISKIIAYKNICSIQNSMTVMDDVLPALADCMIRRDVGTLNAVNPGTMDHNTILTMYRDIQNPKHVWNEISNKELVSGFVKGARSNNYLETNRIESLCPTIPTLESSVRRILTENRFAGRKSDS</sequence>
<evidence type="ECO:0000256" key="1">
    <source>
        <dbReference type="ARBA" id="ARBA00001911"/>
    </source>
</evidence>
<dbReference type="SUPFAM" id="SSF51735">
    <property type="entry name" value="NAD(P)-binding Rossmann-fold domains"/>
    <property type="match status" value="2"/>
</dbReference>
<organism evidence="5">
    <name type="scientific">viral metagenome</name>
    <dbReference type="NCBI Taxonomy" id="1070528"/>
    <lineage>
        <taxon>unclassified sequences</taxon>
        <taxon>metagenomes</taxon>
        <taxon>organismal metagenomes</taxon>
    </lineage>
</organism>
<keyword evidence="2" id="KW-0520">NAD</keyword>
<evidence type="ECO:0000313" key="5">
    <source>
        <dbReference type="EMBL" id="QHS81803.1"/>
    </source>
</evidence>
<evidence type="ECO:0000256" key="3">
    <source>
        <dbReference type="ARBA" id="ARBA00023239"/>
    </source>
</evidence>
<reference evidence="5" key="1">
    <citation type="journal article" date="2020" name="Nature">
        <title>Giant virus diversity and host interactions through global metagenomics.</title>
        <authorList>
            <person name="Schulz F."/>
            <person name="Roux S."/>
            <person name="Paez-Espino D."/>
            <person name="Jungbluth S."/>
            <person name="Walsh D.A."/>
            <person name="Denef V.J."/>
            <person name="McMahon K.D."/>
            <person name="Konstantinidis K.T."/>
            <person name="Eloe-Fadrosh E.A."/>
            <person name="Kyrpides N.C."/>
            <person name="Woyke T."/>
        </authorList>
    </citation>
    <scope>NUCLEOTIDE SEQUENCE</scope>
    <source>
        <strain evidence="5">GVMAG-S-1101164-72</strain>
    </source>
</reference>
<dbReference type="InterPro" id="IPR036291">
    <property type="entry name" value="NAD(P)-bd_dom_sf"/>
</dbReference>
<dbReference type="EMBL" id="MN740760">
    <property type="protein sequence ID" value="QHS81803.1"/>
    <property type="molecule type" value="Genomic_DNA"/>
</dbReference>
<feature type="domain" description="NAD(P)-binding" evidence="4">
    <location>
        <begin position="4"/>
        <end position="309"/>
    </location>
</feature>
<dbReference type="PANTHER" id="PTHR43000">
    <property type="entry name" value="DTDP-D-GLUCOSE 4,6-DEHYDRATASE-RELATED"/>
    <property type="match status" value="1"/>
</dbReference>
<dbReference type="GO" id="GO:0008460">
    <property type="term" value="F:dTDP-glucose 4,6-dehydratase activity"/>
    <property type="evidence" value="ECO:0007669"/>
    <property type="project" value="InterPro"/>
</dbReference>
<dbReference type="Gene3D" id="3.90.25.10">
    <property type="entry name" value="UDP-galactose 4-epimerase, domain 1"/>
    <property type="match status" value="1"/>
</dbReference>
<dbReference type="InterPro" id="IPR005888">
    <property type="entry name" value="dTDP_Gluc_deHydtase"/>
</dbReference>
<dbReference type="AlphaFoldDB" id="A0A6C0AQN2"/>
<protein>
    <recommendedName>
        <fullName evidence="4">NAD(P)-binding domain-containing protein</fullName>
    </recommendedName>
</protein>
<proteinExistence type="predicted"/>
<dbReference type="Pfam" id="PF16363">
    <property type="entry name" value="GDP_Man_Dehyd"/>
    <property type="match status" value="1"/>
</dbReference>
<dbReference type="Gene3D" id="3.40.50.720">
    <property type="entry name" value="NAD(P)-binding Rossmann-like Domain"/>
    <property type="match status" value="2"/>
</dbReference>